<comment type="caution">
    <text evidence="2">The sequence shown here is derived from an EMBL/GenBank/DDBJ whole genome shotgun (WGS) entry which is preliminary data.</text>
</comment>
<dbReference type="SUPFAM" id="SSF49899">
    <property type="entry name" value="Concanavalin A-like lectins/glucanases"/>
    <property type="match status" value="1"/>
</dbReference>
<keyword evidence="3" id="KW-1185">Reference proteome</keyword>
<evidence type="ECO:0000256" key="1">
    <source>
        <dbReference type="SAM" id="MobiDB-lite"/>
    </source>
</evidence>
<proteinExistence type="predicted"/>
<dbReference type="InterPro" id="IPR013320">
    <property type="entry name" value="ConA-like_dom_sf"/>
</dbReference>
<protein>
    <submittedName>
        <fullName evidence="2">Uncharacterized protein</fullName>
    </submittedName>
</protein>
<dbReference type="RefSeq" id="WP_158222406.1">
    <property type="nucleotide sequence ID" value="NZ_NMPM01000124.1"/>
</dbReference>
<gene>
    <name evidence="2" type="ORF">CF392_15260</name>
</gene>
<feature type="compositionally biased region" description="Polar residues" evidence="1">
    <location>
        <begin position="1"/>
        <end position="12"/>
    </location>
</feature>
<organism evidence="2 3">
    <name type="scientific">Tamilnaduibacter salinus</name>
    <dbReference type="NCBI Taxonomy" id="1484056"/>
    <lineage>
        <taxon>Bacteria</taxon>
        <taxon>Pseudomonadati</taxon>
        <taxon>Pseudomonadota</taxon>
        <taxon>Gammaproteobacteria</taxon>
        <taxon>Pseudomonadales</taxon>
        <taxon>Marinobacteraceae</taxon>
        <taxon>Tamilnaduibacter</taxon>
    </lineage>
</organism>
<accession>A0A2A2I015</accession>
<dbReference type="EMBL" id="NMPM01000124">
    <property type="protein sequence ID" value="PAV24624.1"/>
    <property type="molecule type" value="Genomic_DNA"/>
</dbReference>
<feature type="non-terminal residue" evidence="2">
    <location>
        <position position="1"/>
    </location>
</feature>
<evidence type="ECO:0000313" key="3">
    <source>
        <dbReference type="Proteomes" id="UP000218332"/>
    </source>
</evidence>
<evidence type="ECO:0000313" key="2">
    <source>
        <dbReference type="EMBL" id="PAV24624.1"/>
    </source>
</evidence>
<sequence>NRINTDPASGNDTSDDLYDTDTPVVGSSDDLIEVLYSLIGPEFDRLAPIDGGQDLILAVGEEETRIERGEDNTLRVDNLDHLAGLAPEDYLSMRLYLNQDAGNVLWEYAFNTIEVFPPYDSNGPVQISADHAAETTFSAILYGAEEPVKSLLNWGASPNVSVPSSVASQRSEDGFYTATVNLPTQAGEKSYLTASVGSSPSAGTQTVVFETVPGQTHAISTVSQTGKTAFSGFGEVNLTLELKDKYGNKVSDGTPVEFEASGLRVTGDTQTNEGRVSLAVRGGNETGTQDLVVRSGQGEKTIPIEVHDIQFAIEAPDTIQTGESATATVTANSSYGSLNGLPLNIGLVRGRTDEQSITLSGGQAQFEFSVGNIRGDGQAMVAVGDRMAVEDFSVIDPPGTPYLLDTLLMADASAPGSMTIQGETHQYTNGTSVVVPGTPGETIELSLVDYLKPPVLPTASYSMQKAPQSGSVKDEMLAIEATAEGVSVIPNAAFKNYKRAYRFDGDSSLAISHSEIGGMAESGFTFHFKPQSVGGASSAQAEALIAQPGLGLTLTLENGRLVWSQTMSGTSASIESAPLTADRFYAVGAHWVKGQLVLQVGDTVYKSDGVPTASSNSNDELVIGQGFKGLMAGFKAFDWSDEKLVSFASGGLEASSQVDASGHAVVSFNANAGAYAALSRKRSQLIADAKSNGLIPPAFADQACTPPSYDDADAFGFEYGEIPAFFGTLAECDVLPRLNEAVITVTDKDENNWSRAFALMETATYASAYTALKAHEYGSAYAPACTEGAITGSADSLAKGTCDFITSLLLVGDLRDFAKHGYFLYADSEDDAGNPKFDEPIFVFATLGIVLNVAPPVDAAVAGCKTAAKVMKGSDYIAGLASVVKGKTWDHLDEPSKLATSLKPVLPLMQTTALIHYYGDDMQEAVVVLRNIDQAQVEGWLAYMRALVGDAADEIALNGNQSNWLKGFLPEAHAAVKDPLGIVKYLDETGKLTPFLEAVQTVMRKQDGLMRVDGQSYVGQAISGSVAQLGKSFDELGSAELQSKVSDWRVLMGFVTAFDVAKGNTRLMEALARFPCVPSNCALGGISKRADIPWGPDKIAEFFDLIGELSELRAAGRITDKAYDDLAEVIDQLGRVQGNGKVNFNMAKGASEVIALAVKEGRKGNTVTGFEIKEVIENGANTSIGERFFDLVLKVDGKTLRVESKAWRPDVVKTRLLESLRGKVEGGFQGGKGGQLRKDLVDSVRKYIHGGPDAIDIRWRFDDRVDQTEVDKAIKAIVKELNSNDVKAGFFRHMNETRFVKRKGQLITDEVDTFLDPDNDKGIIVVVEKMFLSD</sequence>
<feature type="region of interest" description="Disordered" evidence="1">
    <location>
        <begin position="1"/>
        <end position="21"/>
    </location>
</feature>
<reference evidence="2 3" key="1">
    <citation type="submission" date="2017-07" db="EMBL/GenBank/DDBJ databases">
        <title>Tamlnaduibacter salinus (Mi-7) genome sequencing.</title>
        <authorList>
            <person name="Verma A."/>
            <person name="Krishnamurthi S."/>
        </authorList>
    </citation>
    <scope>NUCLEOTIDE SEQUENCE [LARGE SCALE GENOMIC DNA]</scope>
    <source>
        <strain evidence="2 3">Mi-7</strain>
    </source>
</reference>
<dbReference type="Proteomes" id="UP000218332">
    <property type="component" value="Unassembled WGS sequence"/>
</dbReference>
<dbReference type="Gene3D" id="2.60.120.200">
    <property type="match status" value="1"/>
</dbReference>
<name>A0A2A2I015_9GAMM</name>